<name>A0A397VN19_9GLOM</name>
<keyword evidence="2" id="KW-1185">Reference proteome</keyword>
<dbReference type="AlphaFoldDB" id="A0A397VN19"/>
<comment type="caution">
    <text evidence="1">The sequence shown here is derived from an EMBL/GenBank/DDBJ whole genome shotgun (WGS) entry which is preliminary data.</text>
</comment>
<proteinExistence type="predicted"/>
<dbReference type="Proteomes" id="UP000266673">
    <property type="component" value="Unassembled WGS sequence"/>
</dbReference>
<dbReference type="OrthoDB" id="2328245at2759"/>
<dbReference type="EMBL" id="QKWP01000239">
    <property type="protein sequence ID" value="RIB23890.1"/>
    <property type="molecule type" value="Genomic_DNA"/>
</dbReference>
<organism evidence="1 2">
    <name type="scientific">Gigaspora rosea</name>
    <dbReference type="NCBI Taxonomy" id="44941"/>
    <lineage>
        <taxon>Eukaryota</taxon>
        <taxon>Fungi</taxon>
        <taxon>Fungi incertae sedis</taxon>
        <taxon>Mucoromycota</taxon>
        <taxon>Glomeromycotina</taxon>
        <taxon>Glomeromycetes</taxon>
        <taxon>Diversisporales</taxon>
        <taxon>Gigasporaceae</taxon>
        <taxon>Gigaspora</taxon>
    </lineage>
</organism>
<protein>
    <submittedName>
        <fullName evidence="1">Uncharacterized protein</fullName>
    </submittedName>
</protein>
<accession>A0A397VN19</accession>
<sequence length="271" mass="31847">MHWFVKNADDLLSLNYETWLTRECQLDIPPKDSMEAYNRWSRKLIEAKRHVKMVANLHNLEKAEISTRSMGKKRERIFNYFNKKFQNKCLSEQWVKDFRKNVEEMQEAMRLQASRFNNDERQKLEQVVNAFVKTKLGSLHFSSPSVIGVLDTTNSKDPTFSLLNSESRSYFKKITIEDTVFSIADKLAQKFVNTYKNENWEFCNDVPFEVPEALQCRVSKQDESYAFVLTSMYPDHGMDSKDPPENHITITQTGHLIDEFLFSLDVPYILT</sequence>
<reference evidence="1 2" key="1">
    <citation type="submission" date="2018-06" db="EMBL/GenBank/DDBJ databases">
        <title>Comparative genomics reveals the genomic features of Rhizophagus irregularis, R. cerebriforme, R. diaphanum and Gigaspora rosea, and their symbiotic lifestyle signature.</title>
        <authorList>
            <person name="Morin E."/>
            <person name="San Clemente H."/>
            <person name="Chen E.C.H."/>
            <person name="De La Providencia I."/>
            <person name="Hainaut M."/>
            <person name="Kuo A."/>
            <person name="Kohler A."/>
            <person name="Murat C."/>
            <person name="Tang N."/>
            <person name="Roy S."/>
            <person name="Loubradou J."/>
            <person name="Henrissat B."/>
            <person name="Grigoriev I.V."/>
            <person name="Corradi N."/>
            <person name="Roux C."/>
            <person name="Martin F.M."/>
        </authorList>
    </citation>
    <scope>NUCLEOTIDE SEQUENCE [LARGE SCALE GENOMIC DNA]</scope>
    <source>
        <strain evidence="1 2">DAOM 194757</strain>
    </source>
</reference>
<evidence type="ECO:0000313" key="2">
    <source>
        <dbReference type="Proteomes" id="UP000266673"/>
    </source>
</evidence>
<evidence type="ECO:0000313" key="1">
    <source>
        <dbReference type="EMBL" id="RIB23890.1"/>
    </source>
</evidence>
<gene>
    <name evidence="1" type="ORF">C2G38_2032325</name>
</gene>